<gene>
    <name evidence="3" type="ORF">ASU33_05630</name>
</gene>
<dbReference type="OrthoDB" id="9813525at2"/>
<keyword evidence="2" id="KW-0472">Membrane</keyword>
<feature type="coiled-coil region" evidence="1">
    <location>
        <begin position="110"/>
        <end position="140"/>
    </location>
</feature>
<evidence type="ECO:0000256" key="1">
    <source>
        <dbReference type="SAM" id="Coils"/>
    </source>
</evidence>
<feature type="transmembrane region" description="Helical" evidence="2">
    <location>
        <begin position="6"/>
        <end position="27"/>
    </location>
</feature>
<dbReference type="InterPro" id="IPR021279">
    <property type="entry name" value="DUF2721"/>
</dbReference>
<dbReference type="AlphaFoldDB" id="A0A9X0HJ45"/>
<proteinExistence type="predicted"/>
<dbReference type="RefSeq" id="WP_059072502.1">
    <property type="nucleotide sequence ID" value="NZ_LNAL01000008.1"/>
</dbReference>
<dbReference type="Proteomes" id="UP000054223">
    <property type="component" value="Unassembled WGS sequence"/>
</dbReference>
<feature type="transmembrane region" description="Helical" evidence="2">
    <location>
        <begin position="67"/>
        <end position="87"/>
    </location>
</feature>
<keyword evidence="1" id="KW-0175">Coiled coil</keyword>
<sequence length="142" mass="16002">MDISLTTPALLFPALSLLLLAFTNRFLALANLVRTLKVQYAETHSEHYMQQIRNLRRRLGLVRNMQAVGIASMFGCVLCMFLLYAGFADLGKVVFGASLLALLVSLALSLWEIQISVDALNIELNDLQQNEQRRQAHEANRR</sequence>
<evidence type="ECO:0000313" key="4">
    <source>
        <dbReference type="Proteomes" id="UP000054223"/>
    </source>
</evidence>
<comment type="caution">
    <text evidence="3">The sequence shown here is derived from an EMBL/GenBank/DDBJ whole genome shotgun (WGS) entry which is preliminary data.</text>
</comment>
<feature type="transmembrane region" description="Helical" evidence="2">
    <location>
        <begin position="93"/>
        <end position="111"/>
    </location>
</feature>
<evidence type="ECO:0000256" key="2">
    <source>
        <dbReference type="SAM" id="Phobius"/>
    </source>
</evidence>
<evidence type="ECO:0000313" key="3">
    <source>
        <dbReference type="EMBL" id="KUG06809.1"/>
    </source>
</evidence>
<organism evidence="3 4">
    <name type="scientific">Solirubrum puertoriconensis</name>
    <dbReference type="NCBI Taxonomy" id="1751427"/>
    <lineage>
        <taxon>Bacteria</taxon>
        <taxon>Pseudomonadati</taxon>
        <taxon>Bacteroidota</taxon>
        <taxon>Cytophagia</taxon>
        <taxon>Cytophagales</taxon>
    </lineage>
</organism>
<reference evidence="3 4" key="1">
    <citation type="submission" date="2015-11" db="EMBL/GenBank/DDBJ databases">
        <title>Solirubrum puertoriconensis gen. nov. an environmental bacteria isolated in Puerto Rico.</title>
        <authorList>
            <person name="Cuebas-Irizarry M.F."/>
            <person name="Montalvo-Rodriguez R."/>
        </authorList>
    </citation>
    <scope>NUCLEOTIDE SEQUENCE [LARGE SCALE GENOMIC DNA]</scope>
    <source>
        <strain evidence="3 4">MC1A</strain>
    </source>
</reference>
<keyword evidence="2" id="KW-1133">Transmembrane helix</keyword>
<keyword evidence="4" id="KW-1185">Reference proteome</keyword>
<protein>
    <recommendedName>
        <fullName evidence="5">II family cellulose-binding protein</fullName>
    </recommendedName>
</protein>
<name>A0A9X0HJ45_SOLP1</name>
<evidence type="ECO:0008006" key="5">
    <source>
        <dbReference type="Google" id="ProtNLM"/>
    </source>
</evidence>
<accession>A0A9X0HJ45</accession>
<dbReference type="EMBL" id="LNAL01000008">
    <property type="protein sequence ID" value="KUG06809.1"/>
    <property type="molecule type" value="Genomic_DNA"/>
</dbReference>
<dbReference type="Pfam" id="PF11026">
    <property type="entry name" value="DUF2721"/>
    <property type="match status" value="1"/>
</dbReference>
<keyword evidence="2" id="KW-0812">Transmembrane</keyword>